<organism evidence="4 5">
    <name type="scientific">Ottowia oryzae</name>
    <dbReference type="NCBI Taxonomy" id="2109914"/>
    <lineage>
        <taxon>Bacteria</taxon>
        <taxon>Pseudomonadati</taxon>
        <taxon>Pseudomonadota</taxon>
        <taxon>Betaproteobacteria</taxon>
        <taxon>Burkholderiales</taxon>
        <taxon>Comamonadaceae</taxon>
        <taxon>Ottowia</taxon>
    </lineage>
</organism>
<dbReference type="EMBL" id="CP027666">
    <property type="protein sequence ID" value="AVO35980.1"/>
    <property type="molecule type" value="Genomic_DNA"/>
</dbReference>
<feature type="domain" description="Transglycosylase SLT" evidence="3">
    <location>
        <begin position="63"/>
        <end position="176"/>
    </location>
</feature>
<dbReference type="Pfam" id="PF01464">
    <property type="entry name" value="SLT"/>
    <property type="match status" value="1"/>
</dbReference>
<name>A0A2S0MJC6_9BURK</name>
<evidence type="ECO:0000256" key="2">
    <source>
        <dbReference type="SAM" id="Phobius"/>
    </source>
</evidence>
<evidence type="ECO:0000259" key="3">
    <source>
        <dbReference type="Pfam" id="PF01464"/>
    </source>
</evidence>
<dbReference type="AlphaFoldDB" id="A0A2S0MJC6"/>
<sequence>MAIGLLIAAHEHGKARTGRQSFWTSAIAAAIHVALLLAGGFFAQAAQAQVPPEAHRYRLTLVREAQRAWGLDAPIAALAAQVHQESGWRPEAVSRVGARGMAQFMPATATWWCAREGISSADCQPHNPTWALRALVGYDLHLYQRAPARMGRYDRLWLALRGYNGGEGHWQAEGRTTGLAAPTRQQIDAACGKARRAPVHCAENLGYPRRILVTLQPRYAAWGPVWNP</sequence>
<comment type="similarity">
    <text evidence="1">Belongs to the transglycosylase Slt family.</text>
</comment>
<dbReference type="Gene3D" id="1.10.530.10">
    <property type="match status" value="1"/>
</dbReference>
<dbReference type="PANTHER" id="PTHR37423">
    <property type="entry name" value="SOLUBLE LYTIC MUREIN TRANSGLYCOSYLASE-RELATED"/>
    <property type="match status" value="1"/>
</dbReference>
<feature type="transmembrane region" description="Helical" evidence="2">
    <location>
        <begin position="21"/>
        <end position="43"/>
    </location>
</feature>
<accession>A0A2S0MJC6</accession>
<gene>
    <name evidence="4" type="ORF">C6570_04840</name>
</gene>
<protein>
    <submittedName>
        <fullName evidence="4">Lytic transglycosylase</fullName>
    </submittedName>
</protein>
<evidence type="ECO:0000313" key="4">
    <source>
        <dbReference type="EMBL" id="AVO35980.1"/>
    </source>
</evidence>
<dbReference type="SUPFAM" id="SSF53955">
    <property type="entry name" value="Lysozyme-like"/>
    <property type="match status" value="1"/>
</dbReference>
<evidence type="ECO:0000313" key="5">
    <source>
        <dbReference type="Proteomes" id="UP000239709"/>
    </source>
</evidence>
<dbReference type="OrthoDB" id="9815002at2"/>
<keyword evidence="2" id="KW-0812">Transmembrane</keyword>
<dbReference type="KEGG" id="otk:C6570_04840"/>
<reference evidence="4 5" key="1">
    <citation type="submission" date="2018-03" db="EMBL/GenBank/DDBJ databases">
        <title>Genome sequencing of Ottowia sp.</title>
        <authorList>
            <person name="Kim S.-J."/>
            <person name="Heo J."/>
            <person name="Kwon S.-W."/>
        </authorList>
    </citation>
    <scope>NUCLEOTIDE SEQUENCE [LARGE SCALE GENOMIC DNA]</scope>
    <source>
        <strain evidence="4 5">KADR8-3</strain>
    </source>
</reference>
<dbReference type="PANTHER" id="PTHR37423:SF2">
    <property type="entry name" value="MEMBRANE-BOUND LYTIC MUREIN TRANSGLYCOSYLASE C"/>
    <property type="match status" value="1"/>
</dbReference>
<dbReference type="InterPro" id="IPR008258">
    <property type="entry name" value="Transglycosylase_SLT_dom_1"/>
</dbReference>
<proteinExistence type="inferred from homology"/>
<evidence type="ECO:0000256" key="1">
    <source>
        <dbReference type="ARBA" id="ARBA00007734"/>
    </source>
</evidence>
<keyword evidence="2" id="KW-0472">Membrane</keyword>
<dbReference type="InterPro" id="IPR023346">
    <property type="entry name" value="Lysozyme-like_dom_sf"/>
</dbReference>
<keyword evidence="2" id="KW-1133">Transmembrane helix</keyword>
<keyword evidence="5" id="KW-1185">Reference proteome</keyword>
<dbReference type="Proteomes" id="UP000239709">
    <property type="component" value="Chromosome"/>
</dbReference>